<dbReference type="EMBL" id="JBHFFA010000002">
    <property type="protein sequence ID" value="KAL2641836.1"/>
    <property type="molecule type" value="Genomic_DNA"/>
</dbReference>
<gene>
    <name evidence="4" type="ORF">R1flu_009423</name>
</gene>
<dbReference type="InterPro" id="IPR038538">
    <property type="entry name" value="MTERF_sf"/>
</dbReference>
<comment type="caution">
    <text evidence="4">The sequence shown here is derived from an EMBL/GenBank/DDBJ whole genome shotgun (WGS) entry which is preliminary data.</text>
</comment>
<dbReference type="Proteomes" id="UP001605036">
    <property type="component" value="Unassembled WGS sequence"/>
</dbReference>
<evidence type="ECO:0000313" key="5">
    <source>
        <dbReference type="Proteomes" id="UP001605036"/>
    </source>
</evidence>
<keyword evidence="2" id="KW-0804">Transcription</keyword>
<dbReference type="AlphaFoldDB" id="A0ABD1Z2H0"/>
<evidence type="ECO:0000256" key="1">
    <source>
        <dbReference type="ARBA" id="ARBA00007692"/>
    </source>
</evidence>
<accession>A0ABD1Z2H0</accession>
<keyword evidence="3" id="KW-0809">Transit peptide</keyword>
<protein>
    <submittedName>
        <fullName evidence="4">Uncharacterized protein</fullName>
    </submittedName>
</protein>
<name>A0ABD1Z2H0_9MARC</name>
<dbReference type="Pfam" id="PF02536">
    <property type="entry name" value="mTERF"/>
    <property type="match status" value="1"/>
</dbReference>
<organism evidence="4 5">
    <name type="scientific">Riccia fluitans</name>
    <dbReference type="NCBI Taxonomy" id="41844"/>
    <lineage>
        <taxon>Eukaryota</taxon>
        <taxon>Viridiplantae</taxon>
        <taxon>Streptophyta</taxon>
        <taxon>Embryophyta</taxon>
        <taxon>Marchantiophyta</taxon>
        <taxon>Marchantiopsida</taxon>
        <taxon>Marchantiidae</taxon>
        <taxon>Marchantiales</taxon>
        <taxon>Ricciaceae</taxon>
        <taxon>Riccia</taxon>
    </lineage>
</organism>
<keyword evidence="5" id="KW-1185">Reference proteome</keyword>
<dbReference type="SMART" id="SM00733">
    <property type="entry name" value="Mterf"/>
    <property type="match status" value="8"/>
</dbReference>
<keyword evidence="2" id="KW-0805">Transcription regulation</keyword>
<evidence type="ECO:0000313" key="4">
    <source>
        <dbReference type="EMBL" id="KAL2641836.1"/>
    </source>
</evidence>
<proteinExistence type="inferred from homology"/>
<sequence length="457" mass="51776">MLVKTITARRPSFHYFLSHTVIDLDTAWQEEFRHFLSNRQAVTFVISSASVSLASTTSVIAGPSSVVLCSFKVPLFLGTIPWHEFRGNPFHGWERHLVQGSRLQSSPSTSIYTKDPPVTRSHLEMEGQNSNSVVIFLKDKGLEDSCISRMLSKCARLSVVNLEEKVRPNWTFLEKEVMIPSRKIPAVVHRCPQLLVLGLYEKLFPMVMSLRALGFNTKELATVISQFPHVLTHSVDEKLCPLLGYLQGMGVIEKNLPKVILRCPRLLSYSIERKLAPLAQFLISLGVTNQELGRIVTQCPNIVGYNIESRLLPTVQYLQRIGLSSEQLKNVAIFFPHIFCRDVERALRPTEIYLRSLGFTSEQVLALVAGFPPILTKSVQNSLEPKMAFVVNVMGLPKDHVVSYPQFFGYSLHRIIEVRFKEMKKQGHNLSLSEMLSCNNRKFALKIERLPVQSDML</sequence>
<evidence type="ECO:0000256" key="3">
    <source>
        <dbReference type="ARBA" id="ARBA00022946"/>
    </source>
</evidence>
<evidence type="ECO:0000256" key="2">
    <source>
        <dbReference type="ARBA" id="ARBA00022472"/>
    </source>
</evidence>
<dbReference type="InterPro" id="IPR003690">
    <property type="entry name" value="MTERF"/>
</dbReference>
<keyword evidence="2" id="KW-0806">Transcription termination</keyword>
<dbReference type="GO" id="GO:0006353">
    <property type="term" value="P:DNA-templated transcription termination"/>
    <property type="evidence" value="ECO:0007669"/>
    <property type="project" value="UniProtKB-KW"/>
</dbReference>
<dbReference type="Gene3D" id="1.25.70.10">
    <property type="entry name" value="Transcription termination factor 3, mitochondrial"/>
    <property type="match status" value="1"/>
</dbReference>
<reference evidence="4 5" key="1">
    <citation type="submission" date="2024-09" db="EMBL/GenBank/DDBJ databases">
        <title>Chromosome-scale assembly of Riccia fluitans.</title>
        <authorList>
            <person name="Paukszto L."/>
            <person name="Sawicki J."/>
            <person name="Karawczyk K."/>
            <person name="Piernik-Szablinska J."/>
            <person name="Szczecinska M."/>
            <person name="Mazdziarz M."/>
        </authorList>
    </citation>
    <scope>NUCLEOTIDE SEQUENCE [LARGE SCALE GENOMIC DNA]</scope>
    <source>
        <strain evidence="4">Rf_01</strain>
        <tissue evidence="4">Aerial parts of the thallus</tissue>
    </source>
</reference>
<dbReference type="PANTHER" id="PTHR13068:SF173">
    <property type="entry name" value="EMB|CAB62602.1"/>
    <property type="match status" value="1"/>
</dbReference>
<comment type="similarity">
    <text evidence="1">Belongs to the mTERF family.</text>
</comment>
<dbReference type="PANTHER" id="PTHR13068">
    <property type="entry name" value="CGI-12 PROTEIN-RELATED"/>
    <property type="match status" value="1"/>
</dbReference>